<evidence type="ECO:0000313" key="1">
    <source>
        <dbReference type="Ensembl" id="ENSPKIP00000020724.1"/>
    </source>
</evidence>
<organism evidence="1 2">
    <name type="scientific">Paramormyrops kingsleyae</name>
    <dbReference type="NCBI Taxonomy" id="1676925"/>
    <lineage>
        <taxon>Eukaryota</taxon>
        <taxon>Metazoa</taxon>
        <taxon>Chordata</taxon>
        <taxon>Craniata</taxon>
        <taxon>Vertebrata</taxon>
        <taxon>Euteleostomi</taxon>
        <taxon>Actinopterygii</taxon>
        <taxon>Neopterygii</taxon>
        <taxon>Teleostei</taxon>
        <taxon>Osteoglossocephala</taxon>
        <taxon>Osteoglossomorpha</taxon>
        <taxon>Osteoglossiformes</taxon>
        <taxon>Mormyridae</taxon>
        <taxon>Paramormyrops</taxon>
    </lineage>
</organism>
<reference evidence="1" key="1">
    <citation type="submission" date="2025-08" db="UniProtKB">
        <authorList>
            <consortium name="Ensembl"/>
        </authorList>
    </citation>
    <scope>IDENTIFICATION</scope>
</reference>
<protein>
    <submittedName>
        <fullName evidence="1">Uncharacterized protein</fullName>
    </submittedName>
</protein>
<evidence type="ECO:0000313" key="2">
    <source>
        <dbReference type="Proteomes" id="UP000261540"/>
    </source>
</evidence>
<name>A0A3B3RQE3_9TELE</name>
<accession>A0A3B3RQE3</accession>
<proteinExistence type="predicted"/>
<sequence length="116" mass="12712">MARQQEEEVGVVCEELQGQRDAGVAPHRIVPAAHAQHRHRHLVHVTQRVVPLPVCLPAVLVLGCTASRRPLVAEQCLLQGPQGAAGEQVVSVQHLPQSRPVPTARVDINIHYRLTQ</sequence>
<dbReference type="AlphaFoldDB" id="A0A3B3RQE3"/>
<reference evidence="1" key="2">
    <citation type="submission" date="2025-09" db="UniProtKB">
        <authorList>
            <consortium name="Ensembl"/>
        </authorList>
    </citation>
    <scope>IDENTIFICATION</scope>
</reference>
<keyword evidence="2" id="KW-1185">Reference proteome</keyword>
<dbReference type="Proteomes" id="UP000261540">
    <property type="component" value="Unplaced"/>
</dbReference>
<dbReference type="Ensembl" id="ENSPKIT00000001345.1">
    <property type="protein sequence ID" value="ENSPKIP00000020724.1"/>
    <property type="gene ID" value="ENSPKIG00000005400.1"/>
</dbReference>
<dbReference type="GeneTree" id="ENSGT01130000278671"/>